<feature type="region of interest" description="Disordered" evidence="1">
    <location>
        <begin position="1"/>
        <end position="71"/>
    </location>
</feature>
<evidence type="ECO:0000313" key="3">
    <source>
        <dbReference type="Proteomes" id="UP000076532"/>
    </source>
</evidence>
<evidence type="ECO:0000313" key="2">
    <source>
        <dbReference type="EMBL" id="KZP04402.1"/>
    </source>
</evidence>
<feature type="region of interest" description="Disordered" evidence="1">
    <location>
        <begin position="653"/>
        <end position="689"/>
    </location>
</feature>
<dbReference type="AlphaFoldDB" id="A0A167UX74"/>
<dbReference type="EMBL" id="KV417926">
    <property type="protein sequence ID" value="KZP04402.1"/>
    <property type="molecule type" value="Genomic_DNA"/>
</dbReference>
<accession>A0A167UX74</accession>
<feature type="compositionally biased region" description="Acidic residues" evidence="1">
    <location>
        <begin position="674"/>
        <end position="683"/>
    </location>
</feature>
<name>A0A167UX74_9AGAM</name>
<dbReference type="InterPro" id="IPR041078">
    <property type="entry name" value="Plavaka"/>
</dbReference>
<reference evidence="2 3" key="1">
    <citation type="journal article" date="2016" name="Mol. Biol. Evol.">
        <title>Comparative Genomics of Early-Diverging Mushroom-Forming Fungi Provides Insights into the Origins of Lignocellulose Decay Capabilities.</title>
        <authorList>
            <person name="Nagy L.G."/>
            <person name="Riley R."/>
            <person name="Tritt A."/>
            <person name="Adam C."/>
            <person name="Daum C."/>
            <person name="Floudas D."/>
            <person name="Sun H."/>
            <person name="Yadav J.S."/>
            <person name="Pangilinan J."/>
            <person name="Larsson K.H."/>
            <person name="Matsuura K."/>
            <person name="Barry K."/>
            <person name="Labutti K."/>
            <person name="Kuo R."/>
            <person name="Ohm R.A."/>
            <person name="Bhattacharya S.S."/>
            <person name="Shirouzu T."/>
            <person name="Yoshinaga Y."/>
            <person name="Martin F.M."/>
            <person name="Grigoriev I.V."/>
            <person name="Hibbett D.S."/>
        </authorList>
    </citation>
    <scope>NUCLEOTIDE SEQUENCE [LARGE SCALE GENOMIC DNA]</scope>
    <source>
        <strain evidence="2 3">CBS 109695</strain>
    </source>
</reference>
<gene>
    <name evidence="2" type="ORF">FIBSPDRAFT_915103</name>
</gene>
<proteinExistence type="predicted"/>
<feature type="compositionally biased region" description="Polar residues" evidence="1">
    <location>
        <begin position="23"/>
        <end position="35"/>
    </location>
</feature>
<keyword evidence="3" id="KW-1185">Reference proteome</keyword>
<organism evidence="2 3">
    <name type="scientific">Athelia psychrophila</name>
    <dbReference type="NCBI Taxonomy" id="1759441"/>
    <lineage>
        <taxon>Eukaryota</taxon>
        <taxon>Fungi</taxon>
        <taxon>Dikarya</taxon>
        <taxon>Basidiomycota</taxon>
        <taxon>Agaricomycotina</taxon>
        <taxon>Agaricomycetes</taxon>
        <taxon>Agaricomycetidae</taxon>
        <taxon>Atheliales</taxon>
        <taxon>Atheliaceae</taxon>
        <taxon>Athelia</taxon>
    </lineage>
</organism>
<dbReference type="Pfam" id="PF18759">
    <property type="entry name" value="Plavaka"/>
    <property type="match status" value="1"/>
</dbReference>
<sequence>MFPSSSLSSPWESALESLPARPPQQTLEQLSTSPPRCSHRPIDSGGYIPPGSAPPPRRPHNDARDDTDWTPFESRLQFETADFIYTRNQMSARHIDTVLALWAASLAPHGDTPPFDSHKGLYNIIDSSSIAHVPWENFTLRHKDTLPTQGQSPSWMQQDFEVWFRDPRELIKNMLSNPDFDGEFDYAPYHEYDADGNHRFQDFMSGDWAWHQADLIAEDPETRGALFLPIFSGSDKTTVSVATGQNDYYPLYMSIGNIHNNVRRAHRDGVVLVGFMAIPKTEKKHNNDAKYRKFRRQLFHSSLTKIMESLKPGMTTPEVLLCPDGHYRRVIYGLGPYIADYPEQALLACIVQGWCPKCTVPLRSPDTLGSRRTRAHTELLVTELELGELWEEYGLVGDITPFTNAFPRADIHEILSPDLLHQIIKGTFKDHLVTWVVQYLVMVNGEAGAAAILDDIDHRIAIVAPFAGLRRFPQGRGFKQWTGDDSKALMKVFLPAIVGHVPEEMVLALRAFLDFCYIVRRNVIDTKDLADLDDALERFHRYRGIFETAGIRLDGFALPRQHSMIHYHALIRVFGAPNGVCSSITESKHIKAVKEPYRRSNRWKALGQMLVTNQRLDKLAAMRVDFKNRGMLNGTCLNSVLVELEARLSSTLNEDADPDSDIEDPSVNPATAGGDDDDDDDDGIVPGPRCQAKTQLAATILRQRIPHVLQAEIKQPELLDLIADFLDEQLAQSEPGHQSSRLPSIQGKIKVYPSALAMFYAPSDSSGVGGMCRERIRAVPCWRKGPPRYDCVFVSTDPDAEGMRGLDVARARMFFSFKAGGYTYPCALIHWYSRVGDNPDDATGMWIVQPDFHLDGSPVLAVIHLDTIVRATHLIGTYDEKFILKTITSDTSLDSFYSYYVNKYVDHHAFAIAY</sequence>
<dbReference type="OrthoDB" id="3199698at2759"/>
<protein>
    <submittedName>
        <fullName evidence="2">Uncharacterized protein</fullName>
    </submittedName>
</protein>
<feature type="compositionally biased region" description="Low complexity" evidence="1">
    <location>
        <begin position="1"/>
        <end position="19"/>
    </location>
</feature>
<dbReference type="STRING" id="436010.A0A167UX74"/>
<evidence type="ECO:0000256" key="1">
    <source>
        <dbReference type="SAM" id="MobiDB-lite"/>
    </source>
</evidence>
<feature type="compositionally biased region" description="Acidic residues" evidence="1">
    <location>
        <begin position="654"/>
        <end position="664"/>
    </location>
</feature>
<dbReference type="Proteomes" id="UP000076532">
    <property type="component" value="Unassembled WGS sequence"/>
</dbReference>